<organism evidence="4 5">
    <name type="scientific">Williamsia herbipolensis</name>
    <dbReference type="NCBI Taxonomy" id="1603258"/>
    <lineage>
        <taxon>Bacteria</taxon>
        <taxon>Bacillati</taxon>
        <taxon>Actinomycetota</taxon>
        <taxon>Actinomycetes</taxon>
        <taxon>Mycobacteriales</taxon>
        <taxon>Nocardiaceae</taxon>
        <taxon>Williamsia</taxon>
    </lineage>
</organism>
<dbReference type="GO" id="GO:0005576">
    <property type="term" value="C:extracellular region"/>
    <property type="evidence" value="ECO:0007669"/>
    <property type="project" value="TreeGrafter"/>
</dbReference>
<name>A0AAU4K5A0_9NOCA</name>
<evidence type="ECO:0000313" key="4">
    <source>
        <dbReference type="EMBL" id="WUM21203.1"/>
    </source>
</evidence>
<feature type="domain" description="Mce/MlaD" evidence="3">
    <location>
        <begin position="49"/>
        <end position="120"/>
    </location>
</feature>
<proteinExistence type="predicted"/>
<keyword evidence="2" id="KW-0732">Signal</keyword>
<dbReference type="InterPro" id="IPR005693">
    <property type="entry name" value="Mce"/>
</dbReference>
<dbReference type="PANTHER" id="PTHR33371">
    <property type="entry name" value="INTERMEMBRANE PHOSPHOLIPID TRANSPORT SYSTEM BINDING PROTEIN MLAD-RELATED"/>
    <property type="match status" value="1"/>
</dbReference>
<accession>A0AAU4K5A0</accession>
<dbReference type="Pfam" id="PF02470">
    <property type="entry name" value="MlaD"/>
    <property type="match status" value="1"/>
</dbReference>
<dbReference type="AlphaFoldDB" id="A0AAU4K5A0"/>
<dbReference type="Proteomes" id="UP001432128">
    <property type="component" value="Chromosome"/>
</dbReference>
<dbReference type="EMBL" id="CP108021">
    <property type="protein sequence ID" value="WUM21203.1"/>
    <property type="molecule type" value="Genomic_DNA"/>
</dbReference>
<evidence type="ECO:0000256" key="1">
    <source>
        <dbReference type="SAM" id="MobiDB-lite"/>
    </source>
</evidence>
<reference evidence="4 5" key="1">
    <citation type="submission" date="2022-10" db="EMBL/GenBank/DDBJ databases">
        <title>The complete genomes of actinobacterial strains from the NBC collection.</title>
        <authorList>
            <person name="Joergensen T.S."/>
            <person name="Alvarez Arevalo M."/>
            <person name="Sterndorff E.B."/>
            <person name="Faurdal D."/>
            <person name="Vuksanovic O."/>
            <person name="Mourched A.-S."/>
            <person name="Charusanti P."/>
            <person name="Shaw S."/>
            <person name="Blin K."/>
            <person name="Weber T."/>
        </authorList>
    </citation>
    <scope>NUCLEOTIDE SEQUENCE [LARGE SCALE GENOMIC DNA]</scope>
    <source>
        <strain evidence="4 5">NBC_00319</strain>
    </source>
</reference>
<dbReference type="InterPro" id="IPR052336">
    <property type="entry name" value="MlaD_Phospholipid_Transporter"/>
</dbReference>
<evidence type="ECO:0000256" key="2">
    <source>
        <dbReference type="SAM" id="SignalP"/>
    </source>
</evidence>
<evidence type="ECO:0000259" key="3">
    <source>
        <dbReference type="Pfam" id="PF02470"/>
    </source>
</evidence>
<feature type="compositionally biased region" description="Pro residues" evidence="1">
    <location>
        <begin position="379"/>
        <end position="388"/>
    </location>
</feature>
<sequence length="388" mass="39922">MMAARGLRRRSPVVAALALVLACTASACGWQGINSIALPGTHGRGDGAWEVRIRMPDVVTLQRNSQVLVDDVEVGRVADLKVQGSHALVTVSLDAHTRVPANATATIGQTTLLGSAHIELGVPSGQAAHGSLRAGDTIDLAHAGAYPTTEQTLATVSMVLGGGGIDQIQDITREVNAAIGGRESAARSVIGRLDTLLGDLDGQRAQITRAIEGLDDLTTRVAAQRETLADAIESLRPALSVLATRRVDLTRALDSLGALSRTATSIVTASGSALRADLAALPPILGSLADSGKSLTESTRYLLTYPFPIDTYANAVRGDYANGEVTLDLRLTTLDNALLLGTPLQGMLSGVEGIVGRAAPASSSRPAPGLTDLLTPRPAIGPSPGGTP</sequence>
<feature type="compositionally biased region" description="Low complexity" evidence="1">
    <location>
        <begin position="359"/>
        <end position="368"/>
    </location>
</feature>
<dbReference type="InterPro" id="IPR003399">
    <property type="entry name" value="Mce/MlaD"/>
</dbReference>
<gene>
    <name evidence="4" type="ORF">OG579_05205</name>
</gene>
<protein>
    <submittedName>
        <fullName evidence="4">MCE family protein</fullName>
    </submittedName>
</protein>
<dbReference type="PROSITE" id="PS51257">
    <property type="entry name" value="PROKAR_LIPOPROTEIN"/>
    <property type="match status" value="1"/>
</dbReference>
<evidence type="ECO:0000313" key="5">
    <source>
        <dbReference type="Proteomes" id="UP001432128"/>
    </source>
</evidence>
<dbReference type="KEGG" id="whr:OG579_05205"/>
<dbReference type="PANTHER" id="PTHR33371:SF15">
    <property type="entry name" value="LIPOPROTEIN LPRN"/>
    <property type="match status" value="1"/>
</dbReference>
<dbReference type="RefSeq" id="WP_328858332.1">
    <property type="nucleotide sequence ID" value="NZ_CP108021.1"/>
</dbReference>
<feature type="chain" id="PRO_5043816741" evidence="2">
    <location>
        <begin position="28"/>
        <end position="388"/>
    </location>
</feature>
<feature type="region of interest" description="Disordered" evidence="1">
    <location>
        <begin position="359"/>
        <end position="388"/>
    </location>
</feature>
<dbReference type="NCBIfam" id="TIGR00996">
    <property type="entry name" value="Mtu_fam_mce"/>
    <property type="match status" value="1"/>
</dbReference>
<feature type="signal peptide" evidence="2">
    <location>
        <begin position="1"/>
        <end position="27"/>
    </location>
</feature>
<keyword evidence="5" id="KW-1185">Reference proteome</keyword>